<dbReference type="Gene3D" id="1.20.1640.10">
    <property type="entry name" value="Multidrug efflux transporter AcrB transmembrane domain"/>
    <property type="match status" value="1"/>
</dbReference>
<evidence type="ECO:0000313" key="12">
    <source>
        <dbReference type="Proteomes" id="UP000294289"/>
    </source>
</evidence>
<feature type="transmembrane region" description="Helical" evidence="9">
    <location>
        <begin position="168"/>
        <end position="187"/>
    </location>
</feature>
<accession>A0A803GCW8</accession>
<evidence type="ECO:0000256" key="8">
    <source>
        <dbReference type="ARBA" id="ARBA00023136"/>
    </source>
</evidence>
<feature type="transmembrane region" description="Helical" evidence="9">
    <location>
        <begin position="25"/>
        <end position="43"/>
    </location>
</feature>
<dbReference type="Proteomes" id="UP000294289">
    <property type="component" value="Chromosome"/>
</dbReference>
<keyword evidence="8 9" id="KW-0472">Membrane</keyword>
<evidence type="ECO:0000256" key="3">
    <source>
        <dbReference type="ARBA" id="ARBA00022475"/>
    </source>
</evidence>
<dbReference type="SUPFAM" id="SSF82866">
    <property type="entry name" value="Multidrug efflux transporter AcrB transmembrane domain"/>
    <property type="match status" value="1"/>
</dbReference>
<dbReference type="NCBIfam" id="TIGR00916">
    <property type="entry name" value="2A0604s01"/>
    <property type="match status" value="1"/>
</dbReference>
<dbReference type="Pfam" id="PF02355">
    <property type="entry name" value="SecD_SecF_C"/>
    <property type="match status" value="1"/>
</dbReference>
<evidence type="ECO:0000256" key="7">
    <source>
        <dbReference type="ARBA" id="ARBA00023010"/>
    </source>
</evidence>
<feature type="transmembrane region" description="Helical" evidence="9">
    <location>
        <begin position="274"/>
        <end position="296"/>
    </location>
</feature>
<keyword evidence="5 9" id="KW-0653">Protein transport</keyword>
<evidence type="ECO:0000256" key="9">
    <source>
        <dbReference type="HAMAP-Rule" id="MF_01464"/>
    </source>
</evidence>
<keyword evidence="2 9" id="KW-0813">Transport</keyword>
<evidence type="ECO:0000259" key="10">
    <source>
        <dbReference type="Pfam" id="PF02355"/>
    </source>
</evidence>
<organism evidence="11 12">
    <name type="scientific">Candidatus Erwinia haradaeae</name>
    <dbReference type="NCBI Taxonomy" id="1922217"/>
    <lineage>
        <taxon>Bacteria</taxon>
        <taxon>Pseudomonadati</taxon>
        <taxon>Pseudomonadota</taxon>
        <taxon>Gammaproteobacteria</taxon>
        <taxon>Enterobacterales</taxon>
        <taxon>Erwiniaceae</taxon>
        <taxon>Erwinia</taxon>
    </lineage>
</organism>
<feature type="transmembrane region" description="Helical" evidence="9">
    <location>
        <begin position="223"/>
        <end position="240"/>
    </location>
</feature>
<comment type="subcellular location">
    <subcellularLocation>
        <location evidence="1 9">Cell membrane</location>
        <topology evidence="1 9">Multi-pass membrane protein</topology>
    </subcellularLocation>
</comment>
<dbReference type="PANTHER" id="PTHR30081:SF8">
    <property type="entry name" value="PROTEIN TRANSLOCASE SUBUNIT SECF"/>
    <property type="match status" value="1"/>
</dbReference>
<comment type="similarity">
    <text evidence="9">Belongs to the SecD/SecF family. SecF subfamily.</text>
</comment>
<dbReference type="GO" id="GO:0005886">
    <property type="term" value="C:plasma membrane"/>
    <property type="evidence" value="ECO:0007669"/>
    <property type="project" value="UniProtKB-SubCell"/>
</dbReference>
<comment type="function">
    <text evidence="9">Part of the Sec protein translocase complex. Interacts with the SecYEG preprotein conducting channel. SecDF uses the proton motive force (PMF) to complete protein translocation after the ATP-dependent function of SecA.</text>
</comment>
<keyword evidence="3 9" id="KW-1003">Cell membrane</keyword>
<dbReference type="InterPro" id="IPR005665">
    <property type="entry name" value="SecF_bac"/>
</dbReference>
<dbReference type="EMBL" id="LR217737">
    <property type="protein sequence ID" value="VFP88276.1"/>
    <property type="molecule type" value="Genomic_DNA"/>
</dbReference>
<evidence type="ECO:0000313" key="11">
    <source>
        <dbReference type="EMBL" id="VFP88276.1"/>
    </source>
</evidence>
<evidence type="ECO:0000256" key="5">
    <source>
        <dbReference type="ARBA" id="ARBA00022927"/>
    </source>
</evidence>
<evidence type="ECO:0000256" key="2">
    <source>
        <dbReference type="ARBA" id="ARBA00022448"/>
    </source>
</evidence>
<keyword evidence="4 9" id="KW-0812">Transmembrane</keyword>
<feature type="transmembrane region" description="Helical" evidence="9">
    <location>
        <begin position="145"/>
        <end position="162"/>
    </location>
</feature>
<dbReference type="HAMAP" id="MF_01464_B">
    <property type="entry name" value="SecF_B"/>
    <property type="match status" value="1"/>
</dbReference>
<dbReference type="AlphaFoldDB" id="A0A803GCW8"/>
<evidence type="ECO:0000256" key="4">
    <source>
        <dbReference type="ARBA" id="ARBA00022692"/>
    </source>
</evidence>
<name>A0A803GCW8_9GAMM</name>
<evidence type="ECO:0000256" key="6">
    <source>
        <dbReference type="ARBA" id="ARBA00022989"/>
    </source>
</evidence>
<dbReference type="RefSeq" id="WP_416046611.1">
    <property type="nucleotide sequence ID" value="NZ_LR217737.1"/>
</dbReference>
<dbReference type="NCBIfam" id="TIGR00966">
    <property type="entry name" value="transloc_SecF"/>
    <property type="match status" value="1"/>
</dbReference>
<dbReference type="GO" id="GO:0043952">
    <property type="term" value="P:protein transport by the Sec complex"/>
    <property type="evidence" value="ECO:0007669"/>
    <property type="project" value="UniProtKB-UniRule"/>
</dbReference>
<evidence type="ECO:0000256" key="1">
    <source>
        <dbReference type="ARBA" id="ARBA00004651"/>
    </source>
</evidence>
<keyword evidence="6 9" id="KW-1133">Transmembrane helix</keyword>
<dbReference type="InterPro" id="IPR048634">
    <property type="entry name" value="SecD_SecF_C"/>
</dbReference>
<dbReference type="InterPro" id="IPR022645">
    <property type="entry name" value="SecD/SecF_bac"/>
</dbReference>
<protein>
    <recommendedName>
        <fullName evidence="9">Protein-export membrane protein SecF</fullName>
    </recommendedName>
</protein>
<dbReference type="GO" id="GO:0015450">
    <property type="term" value="F:protein-transporting ATPase activity"/>
    <property type="evidence" value="ECO:0007669"/>
    <property type="project" value="InterPro"/>
</dbReference>
<sequence length="316" mass="35287">MAQVRSSLDMHCGKKVIDFMRWNKVVFLCSIILLIVSISIVSIRGFNWGLDFTGGTVIELKLERPVDLDLVRYNLKKIGLGQHKVQNLESLYDLIIQIAPKEDFEGTTLSSKVVSTINNSIGQNVIVTRIEVIGPRVGENLPRDAGIALFSAWIAIFIYISYRFSWKLSLGVVLALIHDIVITIGLLSIFKIEIDLTIIASLLSVIGYSLNDKIVVSDRIRENFFTMFSFIPYYIINLSLTQTLIRTIITSLITLVMAGVLFIFGGSLLKGFSLTMIIGIIIGTISSVYVSSSLSLKIGLQRENMFPQMLDNKNQD</sequence>
<dbReference type="Pfam" id="PF07549">
    <property type="entry name" value="Sec_GG"/>
    <property type="match status" value="1"/>
</dbReference>
<feature type="domain" description="Protein export membrane protein SecD/SecF C-terminal" evidence="10">
    <location>
        <begin position="115"/>
        <end position="298"/>
    </location>
</feature>
<keyword evidence="7 9" id="KW-0811">Translocation</keyword>
<gene>
    <name evidence="9 11" type="primary">secF</name>
    <name evidence="11" type="ORF">ERCIPICE3303_403</name>
</gene>
<dbReference type="PRINTS" id="PR01755">
    <property type="entry name" value="SECFTRNLCASE"/>
</dbReference>
<dbReference type="InterPro" id="IPR022646">
    <property type="entry name" value="SecD/SecF_CS"/>
</dbReference>
<comment type="subunit">
    <text evidence="9">Forms a complex with SecD. Part of the essential Sec protein translocation apparatus which comprises SecA, SecYEG and auxiliary proteins SecDF-YajC and YidC.</text>
</comment>
<proteinExistence type="inferred from homology"/>
<dbReference type="GO" id="GO:0006605">
    <property type="term" value="P:protein targeting"/>
    <property type="evidence" value="ECO:0007669"/>
    <property type="project" value="UniProtKB-UniRule"/>
</dbReference>
<reference evidence="11 12" key="1">
    <citation type="submission" date="2019-02" db="EMBL/GenBank/DDBJ databases">
        <authorList>
            <person name="Manzano-Marin A."/>
            <person name="Manzano-Marin A."/>
        </authorList>
    </citation>
    <scope>NUCLEOTIDE SEQUENCE [LARGE SCALE GENOMIC DNA]</scope>
    <source>
        <strain evidence="11 12">ErCipiceae</strain>
    </source>
</reference>
<dbReference type="PANTHER" id="PTHR30081">
    <property type="entry name" value="PROTEIN-EXPORT MEMBRANE PROTEIN SEC"/>
    <property type="match status" value="1"/>
</dbReference>
<dbReference type="InterPro" id="IPR055344">
    <property type="entry name" value="SecD_SecF_C_bact"/>
</dbReference>
<dbReference type="InterPro" id="IPR022813">
    <property type="entry name" value="SecD/SecF_arch_bac"/>
</dbReference>
<dbReference type="GO" id="GO:0065002">
    <property type="term" value="P:intracellular protein transmembrane transport"/>
    <property type="evidence" value="ECO:0007669"/>
    <property type="project" value="UniProtKB-UniRule"/>
</dbReference>
<feature type="transmembrane region" description="Helical" evidence="9">
    <location>
        <begin position="247"/>
        <end position="268"/>
    </location>
</feature>